<dbReference type="OMA" id="FYGFGYS"/>
<accession>S3C131</accession>
<dbReference type="InterPro" id="IPR006076">
    <property type="entry name" value="FAD-dep_OxRdtase"/>
</dbReference>
<gene>
    <name evidence="3" type="ORF">F503_07865</name>
</gene>
<dbReference type="PANTHER" id="PTHR13847">
    <property type="entry name" value="SARCOSINE DEHYDROGENASE-RELATED"/>
    <property type="match status" value="1"/>
</dbReference>
<dbReference type="Gene3D" id="3.50.50.60">
    <property type="entry name" value="FAD/NAD(P)-binding domain"/>
    <property type="match status" value="1"/>
</dbReference>
<name>S3C131_OPHP1</name>
<dbReference type="Proteomes" id="UP000016923">
    <property type="component" value="Unassembled WGS sequence"/>
</dbReference>
<evidence type="ECO:0000313" key="4">
    <source>
        <dbReference type="Proteomes" id="UP000016923"/>
    </source>
</evidence>
<evidence type="ECO:0000313" key="3">
    <source>
        <dbReference type="EMBL" id="EPE07214.1"/>
    </source>
</evidence>
<reference evidence="3 4" key="1">
    <citation type="journal article" date="2013" name="BMC Genomics">
        <title>The genome and transcriptome of the pine saprophyte Ophiostoma piceae, and a comparison with the bark beetle-associated pine pathogen Grosmannia clavigera.</title>
        <authorList>
            <person name="Haridas S."/>
            <person name="Wang Y."/>
            <person name="Lim L."/>
            <person name="Massoumi Alamouti S."/>
            <person name="Jackman S."/>
            <person name="Docking R."/>
            <person name="Robertson G."/>
            <person name="Birol I."/>
            <person name="Bohlmann J."/>
            <person name="Breuil C."/>
        </authorList>
    </citation>
    <scope>NUCLEOTIDE SEQUENCE [LARGE SCALE GENOMIC DNA]</scope>
    <source>
        <strain evidence="3 4">UAMH 11346</strain>
    </source>
</reference>
<dbReference type="SUPFAM" id="SSF51905">
    <property type="entry name" value="FAD/NAD(P)-binding domain"/>
    <property type="match status" value="1"/>
</dbReference>
<dbReference type="Gene3D" id="3.30.9.10">
    <property type="entry name" value="D-Amino Acid Oxidase, subunit A, domain 2"/>
    <property type="match status" value="1"/>
</dbReference>
<evidence type="ECO:0000259" key="2">
    <source>
        <dbReference type="Pfam" id="PF01266"/>
    </source>
</evidence>
<dbReference type="EMBL" id="KE148151">
    <property type="protein sequence ID" value="EPE07214.1"/>
    <property type="molecule type" value="Genomic_DNA"/>
</dbReference>
<sequence>MDARGRIPVTLPRANPTTPFWQETPDPAVTDLQSTPDLPADIDIAIVGSGITGASIAWHLLKSSNKTIVMVEARQAASGATGRNGGHTKAASYRSFLDHAARLGTPAAVQIARLELDAIHSVHGLAADKKEPIACDSHPCQTVDVIYDAAQWEHAKRTVAAMRKAMPAGDPAAEYGLYERPEALAKFACADSADQKVQGVVEYVAGSVSAYRFTVGVLKQCLAQGLNLQTNTPVVSLKKDGAQWLVKTPRGTMRARDVVLATNAYTAFLMPELQGVVVPLRGQITMHRVGSKMPPALPTTYSFIYDRGYEYMITRPTGSQCAGDMVIGGGLKYADDAYRKSRESDVGLSEYGNTDDTTLNPRVSQYLREAPVRYFGRDRHWGQDHVDGRVRSEWTGIMGYTPDTYPLVGALPDQSKRGLWLCCAFQGHGMVYSWPCGRAAASMIEGRDDASLKEWFPACFRVGEERLKMQFGGTKPEAERAKL</sequence>
<dbReference type="PANTHER" id="PTHR13847:SF284">
    <property type="entry name" value="FAD DEPENDENT OXIDOREDUCTASE DOMAIN-CONTAINING PROTEIN"/>
    <property type="match status" value="1"/>
</dbReference>
<dbReference type="Pfam" id="PF01266">
    <property type="entry name" value="DAO"/>
    <property type="match status" value="1"/>
</dbReference>
<dbReference type="OrthoDB" id="429143at2759"/>
<keyword evidence="4" id="KW-1185">Reference proteome</keyword>
<dbReference type="VEuPathDB" id="FungiDB:F503_07865"/>
<organism evidence="3 4">
    <name type="scientific">Ophiostoma piceae (strain UAMH 11346)</name>
    <name type="common">Sap stain fungus</name>
    <dbReference type="NCBI Taxonomy" id="1262450"/>
    <lineage>
        <taxon>Eukaryota</taxon>
        <taxon>Fungi</taxon>
        <taxon>Dikarya</taxon>
        <taxon>Ascomycota</taxon>
        <taxon>Pezizomycotina</taxon>
        <taxon>Sordariomycetes</taxon>
        <taxon>Sordariomycetidae</taxon>
        <taxon>Ophiostomatales</taxon>
        <taxon>Ophiostomataceae</taxon>
        <taxon>Ophiostoma</taxon>
    </lineage>
</organism>
<feature type="domain" description="FAD dependent oxidoreductase" evidence="2">
    <location>
        <begin position="43"/>
        <end position="442"/>
    </location>
</feature>
<dbReference type="InterPro" id="IPR036188">
    <property type="entry name" value="FAD/NAD-bd_sf"/>
</dbReference>
<dbReference type="GO" id="GO:0005737">
    <property type="term" value="C:cytoplasm"/>
    <property type="evidence" value="ECO:0007669"/>
    <property type="project" value="TreeGrafter"/>
</dbReference>
<protein>
    <submittedName>
        <fullName evidence="3">Fad dependent oxidoreductase</fullName>
    </submittedName>
</protein>
<dbReference type="AlphaFoldDB" id="S3C131"/>
<dbReference type="HOGENOM" id="CLU_022730_0_0_1"/>
<proteinExistence type="predicted"/>
<dbReference type="STRING" id="1262450.S3C131"/>
<feature type="region of interest" description="Disordered" evidence="1">
    <location>
        <begin position="1"/>
        <end position="21"/>
    </location>
</feature>
<dbReference type="eggNOG" id="KOG2844">
    <property type="taxonomic scope" value="Eukaryota"/>
</dbReference>
<evidence type="ECO:0000256" key="1">
    <source>
        <dbReference type="SAM" id="MobiDB-lite"/>
    </source>
</evidence>